<dbReference type="SMART" id="SM00064">
    <property type="entry name" value="FYVE"/>
    <property type="match status" value="1"/>
</dbReference>
<feature type="region of interest" description="Disordered" evidence="5">
    <location>
        <begin position="246"/>
        <end position="277"/>
    </location>
</feature>
<reference evidence="7 8" key="1">
    <citation type="submission" date="2021-06" db="EMBL/GenBank/DDBJ databases">
        <authorList>
            <person name="Palmer J.M."/>
        </authorList>
    </citation>
    <scope>NUCLEOTIDE SEQUENCE [LARGE SCALE GENOMIC DNA]</scope>
    <source>
        <strain evidence="7 8">GA_2019</strain>
        <tissue evidence="7">Muscle</tissue>
    </source>
</reference>
<proteinExistence type="predicted"/>
<evidence type="ECO:0000256" key="4">
    <source>
        <dbReference type="PROSITE-ProRule" id="PRU00091"/>
    </source>
</evidence>
<comment type="caution">
    <text evidence="7">The sequence shown here is derived from an EMBL/GenBank/DDBJ whole genome shotgun (WGS) entry which is preliminary data.</text>
</comment>
<dbReference type="EMBL" id="JAHRIO010002213">
    <property type="protein sequence ID" value="MEQ2159358.1"/>
    <property type="molecule type" value="Genomic_DNA"/>
</dbReference>
<feature type="non-terminal residue" evidence="7">
    <location>
        <position position="1"/>
    </location>
</feature>
<name>A0ABV0MLP1_9TELE</name>
<keyword evidence="1" id="KW-0479">Metal-binding</keyword>
<evidence type="ECO:0000259" key="6">
    <source>
        <dbReference type="PROSITE" id="PS50178"/>
    </source>
</evidence>
<dbReference type="PANTHER" id="PTHR46319:SF3">
    <property type="entry name" value="ZINC FINGER FYVE DOMAIN-CONTAINING PROTEIN"/>
    <property type="match status" value="1"/>
</dbReference>
<dbReference type="PROSITE" id="PS50178">
    <property type="entry name" value="ZF_FYVE"/>
    <property type="match status" value="1"/>
</dbReference>
<organism evidence="7 8">
    <name type="scientific">Goodea atripinnis</name>
    <dbReference type="NCBI Taxonomy" id="208336"/>
    <lineage>
        <taxon>Eukaryota</taxon>
        <taxon>Metazoa</taxon>
        <taxon>Chordata</taxon>
        <taxon>Craniata</taxon>
        <taxon>Vertebrata</taxon>
        <taxon>Euteleostomi</taxon>
        <taxon>Actinopterygii</taxon>
        <taxon>Neopterygii</taxon>
        <taxon>Teleostei</taxon>
        <taxon>Neoteleostei</taxon>
        <taxon>Acanthomorphata</taxon>
        <taxon>Ovalentaria</taxon>
        <taxon>Atherinomorphae</taxon>
        <taxon>Cyprinodontiformes</taxon>
        <taxon>Goodeidae</taxon>
        <taxon>Goodea</taxon>
    </lineage>
</organism>
<protein>
    <recommendedName>
        <fullName evidence="6">FYVE-type domain-containing protein</fullName>
    </recommendedName>
</protein>
<dbReference type="PANTHER" id="PTHR46319">
    <property type="entry name" value="ZINC FINGER FYVE DOMAIN-CONTAINING PROTEIN"/>
    <property type="match status" value="1"/>
</dbReference>
<feature type="compositionally biased region" description="Polar residues" evidence="5">
    <location>
        <begin position="254"/>
        <end position="263"/>
    </location>
</feature>
<evidence type="ECO:0000256" key="5">
    <source>
        <dbReference type="SAM" id="MobiDB-lite"/>
    </source>
</evidence>
<accession>A0ABV0MLP1</accession>
<keyword evidence="8" id="KW-1185">Reference proteome</keyword>
<evidence type="ECO:0000256" key="2">
    <source>
        <dbReference type="ARBA" id="ARBA00022771"/>
    </source>
</evidence>
<evidence type="ECO:0000256" key="3">
    <source>
        <dbReference type="ARBA" id="ARBA00022833"/>
    </source>
</evidence>
<evidence type="ECO:0000256" key="1">
    <source>
        <dbReference type="ARBA" id="ARBA00022723"/>
    </source>
</evidence>
<gene>
    <name evidence="7" type="ORF">GOODEAATRI_022051</name>
</gene>
<feature type="region of interest" description="Disordered" evidence="5">
    <location>
        <begin position="94"/>
        <end position="115"/>
    </location>
</feature>
<feature type="region of interest" description="Disordered" evidence="5">
    <location>
        <begin position="365"/>
        <end position="386"/>
    </location>
</feature>
<evidence type="ECO:0000313" key="8">
    <source>
        <dbReference type="Proteomes" id="UP001476798"/>
    </source>
</evidence>
<feature type="region of interest" description="Disordered" evidence="5">
    <location>
        <begin position="398"/>
        <end position="435"/>
    </location>
</feature>
<dbReference type="Gene3D" id="3.30.40.10">
    <property type="entry name" value="Zinc/RING finger domain, C3HC4 (zinc finger)"/>
    <property type="match status" value="1"/>
</dbReference>
<evidence type="ECO:0000313" key="7">
    <source>
        <dbReference type="EMBL" id="MEQ2159358.1"/>
    </source>
</evidence>
<dbReference type="InterPro" id="IPR000306">
    <property type="entry name" value="Znf_FYVE"/>
</dbReference>
<dbReference type="InterPro" id="IPR011011">
    <property type="entry name" value="Znf_FYVE_PHD"/>
</dbReference>
<feature type="domain" description="FYVE-type" evidence="6">
    <location>
        <begin position="612"/>
        <end position="669"/>
    </location>
</feature>
<feature type="compositionally biased region" description="Polar residues" evidence="5">
    <location>
        <begin position="523"/>
        <end position="540"/>
    </location>
</feature>
<dbReference type="InterPro" id="IPR017455">
    <property type="entry name" value="Znf_FYVE-rel"/>
</dbReference>
<dbReference type="Proteomes" id="UP001476798">
    <property type="component" value="Unassembled WGS sequence"/>
</dbReference>
<keyword evidence="2 4" id="KW-0863">Zinc-finger</keyword>
<feature type="compositionally biased region" description="Low complexity" evidence="5">
    <location>
        <begin position="541"/>
        <end position="575"/>
    </location>
</feature>
<sequence>EPKDWLEANRQTSFKTRNDKARSIWPTWMLRRVWSAALFCSASKIAPPLTWVVMNRELECKPVFLKPPVYPFSSLGSQGPTSLPDLNSLHYGSARSCSDGPSSHKHSADASEVRGEPLTGVDLLSSVDHRPAISSAPPCPDRTLKPVCDLVNDASSAILVQTNSHDAFRQLDVTEQPIEEEKEALLVDFDSPVVTEGGTGLGLSSVQEGQTSAGTDELLRLNSHQQSSGYTASLSLLDIIFPAVGEKSSEPQDDSPSTRTTESADGDEKASEEVLSSEQLVENSLDHHETDPAESNKQETLLNEEQTLDKALDEGAAKFVEGSKCESLNSEPFSLSCLPIAVSMCGALVNSNTSEDDLRAAAEHCDASESTEPASLSALETKDDARENNCSDLEQISERRLSPEGQHPSVESTAAIVPPELSTPDCSEPSPVDPPEFGFEYLPESDQAELLVTDEELDAFLQAHAEAEQGAGAPYCSRPGCYTQPECLSEAAQGLEEGRDEQESQSCGQDRREDLEGLASPESPITTAGSAEGSFTSASPSDSCLEDSSGISSSLTSNTSQSQHKSSSDQQHSYGEPPPYPGEEPAGGARSANWRRDGMEELGSRQPQWVPDAEAPNCMKCNQKFTFTKRRHHCRACGKVCLIHGCAQRSRGVLQAFILTEKQLCLVVL</sequence>
<dbReference type="InterPro" id="IPR013083">
    <property type="entry name" value="Znf_RING/FYVE/PHD"/>
</dbReference>
<feature type="compositionally biased region" description="Basic and acidic residues" evidence="5">
    <location>
        <begin position="106"/>
        <end position="115"/>
    </location>
</feature>
<dbReference type="Pfam" id="PF01363">
    <property type="entry name" value="FYVE"/>
    <property type="match status" value="1"/>
</dbReference>
<feature type="region of interest" description="Disordered" evidence="5">
    <location>
        <begin position="492"/>
        <end position="591"/>
    </location>
</feature>
<dbReference type="SUPFAM" id="SSF57903">
    <property type="entry name" value="FYVE/PHD zinc finger"/>
    <property type="match status" value="1"/>
</dbReference>
<keyword evidence="3" id="KW-0862">Zinc</keyword>